<dbReference type="RefSeq" id="WP_121834276.1">
    <property type="nucleotide sequence ID" value="NZ_CP163513.1"/>
</dbReference>
<dbReference type="AlphaFoldDB" id="A0A3L9DVQ6"/>
<feature type="transmembrane region" description="Helical" evidence="1">
    <location>
        <begin position="238"/>
        <end position="260"/>
    </location>
</feature>
<gene>
    <name evidence="2" type="ORF">EAF07_00120</name>
</gene>
<feature type="transmembrane region" description="Helical" evidence="1">
    <location>
        <begin position="415"/>
        <end position="436"/>
    </location>
</feature>
<proteinExistence type="predicted"/>
<name>A0A3L9DVQ6_9STRE</name>
<sequence>MKKFGIKDQIGYIFGDLAGSMVTTYVSMFFLTFCTYVLGISPQYMAGLFLFAKVWDAVNDPLIGSIPDKFMIGKSGDRFKPYIKLAMVPLALSVLICFADVSGWPMTSKQIWVAFAYLFYDLSYTGTSMPYGAMASVITDKPEERMKLSRARSLGGIAVGVLFMPIINMMVWNADHTPNVKNYFLVAAGAAVGSLIFYSIMLATSTERIKTPSSQKAKLAKDYSFKEVMRDALRNRPLFGIMLTTIGGLIGSSAAGTLSMYLYREYYHNPRIMSVSSLVSLPITMLCFFAVPKLAKKFGKKNIVLVGLGYNMIFSLCLYLFPIKDAMTYLILSNIASAGSLVFMILTWAFVTDVIDYQEFKTGRRADGTLYSIYTFSRKIGSSLSSTLMTFLLGVIGFVSGIPEQAPGVGDGIRTLVTLAPVLACVIQFIGMGLIYNLTREKTEVIHDELASRKASKEVV</sequence>
<dbReference type="GO" id="GO:0006814">
    <property type="term" value="P:sodium ion transport"/>
    <property type="evidence" value="ECO:0007669"/>
    <property type="project" value="InterPro"/>
</dbReference>
<feature type="transmembrane region" description="Helical" evidence="1">
    <location>
        <begin position="303"/>
        <end position="321"/>
    </location>
</feature>
<dbReference type="GO" id="GO:0005886">
    <property type="term" value="C:plasma membrane"/>
    <property type="evidence" value="ECO:0007669"/>
    <property type="project" value="TreeGrafter"/>
</dbReference>
<keyword evidence="1" id="KW-0812">Transmembrane</keyword>
<feature type="transmembrane region" description="Helical" evidence="1">
    <location>
        <begin position="183"/>
        <end position="203"/>
    </location>
</feature>
<evidence type="ECO:0000313" key="2">
    <source>
        <dbReference type="EMBL" id="RLY05145.1"/>
    </source>
</evidence>
<evidence type="ECO:0000256" key="1">
    <source>
        <dbReference type="SAM" id="Phobius"/>
    </source>
</evidence>
<dbReference type="GO" id="GO:0015293">
    <property type="term" value="F:symporter activity"/>
    <property type="evidence" value="ECO:0007669"/>
    <property type="project" value="InterPro"/>
</dbReference>
<keyword evidence="1" id="KW-1133">Transmembrane helix</keyword>
<organism evidence="2 3">
    <name type="scientific">Streptococcus hillyeri</name>
    <dbReference type="NCBI Taxonomy" id="2282420"/>
    <lineage>
        <taxon>Bacteria</taxon>
        <taxon>Bacillati</taxon>
        <taxon>Bacillota</taxon>
        <taxon>Bacilli</taxon>
        <taxon>Lactobacillales</taxon>
        <taxon>Streptococcaceae</taxon>
        <taxon>Streptococcus</taxon>
    </lineage>
</organism>
<dbReference type="SUPFAM" id="SSF103473">
    <property type="entry name" value="MFS general substrate transporter"/>
    <property type="match status" value="1"/>
</dbReference>
<feature type="transmembrane region" description="Helical" evidence="1">
    <location>
        <begin position="154"/>
        <end position="171"/>
    </location>
</feature>
<dbReference type="GO" id="GO:0008643">
    <property type="term" value="P:carbohydrate transport"/>
    <property type="evidence" value="ECO:0007669"/>
    <property type="project" value="InterPro"/>
</dbReference>
<keyword evidence="3" id="KW-1185">Reference proteome</keyword>
<comment type="caution">
    <text evidence="2">The sequence shown here is derived from an EMBL/GenBank/DDBJ whole genome shotgun (WGS) entry which is preliminary data.</text>
</comment>
<feature type="transmembrane region" description="Helical" evidence="1">
    <location>
        <begin position="85"/>
        <end position="105"/>
    </location>
</feature>
<feature type="transmembrane region" description="Helical" evidence="1">
    <location>
        <begin position="12"/>
        <end position="38"/>
    </location>
</feature>
<dbReference type="InterPro" id="IPR039672">
    <property type="entry name" value="MFS_2"/>
</dbReference>
<dbReference type="Proteomes" id="UP000279194">
    <property type="component" value="Unassembled WGS sequence"/>
</dbReference>
<reference evidence="2 3" key="1">
    <citation type="submission" date="2018-10" db="EMBL/GenBank/DDBJ databases">
        <title>Streptococcus hillyeri sp. nov., isolated from equine tracheal sample.</title>
        <authorList>
            <person name="Macfadyen A.C."/>
            <person name="Waller A."/>
            <person name="Paterson G.K."/>
        </authorList>
    </citation>
    <scope>NUCLEOTIDE SEQUENCE [LARGE SCALE GENOMIC DNA]</scope>
    <source>
        <strain evidence="2 3">28462</strain>
    </source>
</reference>
<dbReference type="PANTHER" id="PTHR11328:SF24">
    <property type="entry name" value="MAJOR FACILITATOR SUPERFAMILY (MFS) PROFILE DOMAIN-CONTAINING PROTEIN"/>
    <property type="match status" value="1"/>
</dbReference>
<dbReference type="PANTHER" id="PTHR11328">
    <property type="entry name" value="MAJOR FACILITATOR SUPERFAMILY DOMAIN-CONTAINING PROTEIN"/>
    <property type="match status" value="1"/>
</dbReference>
<evidence type="ECO:0000313" key="3">
    <source>
        <dbReference type="Proteomes" id="UP000279194"/>
    </source>
</evidence>
<dbReference type="EMBL" id="RCVM01000001">
    <property type="protein sequence ID" value="RLY05145.1"/>
    <property type="molecule type" value="Genomic_DNA"/>
</dbReference>
<feature type="transmembrane region" description="Helical" evidence="1">
    <location>
        <begin position="111"/>
        <end position="133"/>
    </location>
</feature>
<keyword evidence="1" id="KW-0472">Membrane</keyword>
<dbReference type="Pfam" id="PF13347">
    <property type="entry name" value="MFS_2"/>
    <property type="match status" value="1"/>
</dbReference>
<feature type="transmembrane region" description="Helical" evidence="1">
    <location>
        <begin position="327"/>
        <end position="351"/>
    </location>
</feature>
<accession>A0A3L9DVQ6</accession>
<dbReference type="NCBIfam" id="TIGR00792">
    <property type="entry name" value="gph"/>
    <property type="match status" value="1"/>
</dbReference>
<feature type="transmembrane region" description="Helical" evidence="1">
    <location>
        <begin position="272"/>
        <end position="291"/>
    </location>
</feature>
<dbReference type="InterPro" id="IPR001927">
    <property type="entry name" value="Na/Gal_symport"/>
</dbReference>
<protein>
    <submittedName>
        <fullName evidence="2">MFS transporter</fullName>
    </submittedName>
</protein>
<dbReference type="InterPro" id="IPR036259">
    <property type="entry name" value="MFS_trans_sf"/>
</dbReference>
<dbReference type="Gene3D" id="1.20.1250.20">
    <property type="entry name" value="MFS general substrate transporter like domains"/>
    <property type="match status" value="2"/>
</dbReference>
<dbReference type="OrthoDB" id="9764596at2"/>
<feature type="transmembrane region" description="Helical" evidence="1">
    <location>
        <begin position="384"/>
        <end position="403"/>
    </location>
</feature>